<accession>A0A9J6B0P1</accession>
<dbReference type="OrthoDB" id="1743486at2759"/>
<dbReference type="Proteomes" id="UP000824120">
    <property type="component" value="Chromosome 1"/>
</dbReference>
<name>A0A9J6B0P1_SOLCO</name>
<feature type="compositionally biased region" description="Low complexity" evidence="1">
    <location>
        <begin position="163"/>
        <end position="187"/>
    </location>
</feature>
<reference evidence="2 3" key="1">
    <citation type="submission" date="2020-09" db="EMBL/GenBank/DDBJ databases">
        <title>De no assembly of potato wild relative species, Solanum commersonii.</title>
        <authorList>
            <person name="Cho K."/>
        </authorList>
    </citation>
    <scope>NUCLEOTIDE SEQUENCE [LARGE SCALE GENOMIC DNA]</scope>
    <source>
        <strain evidence="2">LZ3.2</strain>
        <tissue evidence="2">Leaf</tissue>
    </source>
</reference>
<comment type="caution">
    <text evidence="2">The sequence shown here is derived from an EMBL/GenBank/DDBJ whole genome shotgun (WGS) entry which is preliminary data.</text>
</comment>
<dbReference type="EMBL" id="JACXVP010000001">
    <property type="protein sequence ID" value="KAG5630280.1"/>
    <property type="molecule type" value="Genomic_DNA"/>
</dbReference>
<evidence type="ECO:0000313" key="3">
    <source>
        <dbReference type="Proteomes" id="UP000824120"/>
    </source>
</evidence>
<protein>
    <submittedName>
        <fullName evidence="2">Uncharacterized protein</fullName>
    </submittedName>
</protein>
<gene>
    <name evidence="2" type="ORF">H5410_001997</name>
</gene>
<organism evidence="2 3">
    <name type="scientific">Solanum commersonii</name>
    <name type="common">Commerson's wild potato</name>
    <name type="synonym">Commerson's nightshade</name>
    <dbReference type="NCBI Taxonomy" id="4109"/>
    <lineage>
        <taxon>Eukaryota</taxon>
        <taxon>Viridiplantae</taxon>
        <taxon>Streptophyta</taxon>
        <taxon>Embryophyta</taxon>
        <taxon>Tracheophyta</taxon>
        <taxon>Spermatophyta</taxon>
        <taxon>Magnoliopsida</taxon>
        <taxon>eudicotyledons</taxon>
        <taxon>Gunneridae</taxon>
        <taxon>Pentapetalae</taxon>
        <taxon>asterids</taxon>
        <taxon>lamiids</taxon>
        <taxon>Solanales</taxon>
        <taxon>Solanaceae</taxon>
        <taxon>Solanoideae</taxon>
        <taxon>Solaneae</taxon>
        <taxon>Solanum</taxon>
    </lineage>
</organism>
<sequence>MFLGMMQIVTAHKWYLHPSIILGTPSINAIYPFTNTNVKEFSTTYKNQDISYTFITEPISRDINALIQMKQKHVDYMQLELFSMNIFDTLKSAKVQEKIKLISEKMAINICVDHPSAFWNRKKHIVTLPYKDDFSEENIPTKSYGMVMDLMENPWLTKGSGRGNNPRGRGRSSPSSSRSSYGSSSSSTPIIQKGGMSLYNLNSRAQEKSSSLIHLEDIPESDPVYAKLQEFLTQKEGKNLGRYSKGYNTSANFYNFSKIIIKHVIHIEDWGISSMTERQFSLNKVIVNLTIGIISRHLIKSSVIIVRGINILVIQGMSKISPDLNKLYHQEHICYFQQIEQIYFFIEFSVPWIHKWVSEVDFIEEQIPCLYRTYYNNFWDKLMKKDPQTKSIYGQELLDLITKTIKDYKSIPNKEIMTDDSTSVKHMARKISNNDEKEQDKMITKYLEEVKKKFLLNLTHYAKSDSLMRSETSEDMYVAQPYEEERPVDALKKAKDFLAKIKDKI</sequence>
<dbReference type="PANTHER" id="PTHR46249:SF41">
    <property type="entry name" value="RETROPEPSINS DOMAIN-CONTAINING PROTEIN"/>
    <property type="match status" value="1"/>
</dbReference>
<dbReference type="PANTHER" id="PTHR46249">
    <property type="entry name" value="CCHC-TYPE DOMAIN-CONTAINING PROTEIN-RELATED"/>
    <property type="match status" value="1"/>
</dbReference>
<dbReference type="AlphaFoldDB" id="A0A9J6B0P1"/>
<feature type="region of interest" description="Disordered" evidence="1">
    <location>
        <begin position="155"/>
        <end position="192"/>
    </location>
</feature>
<evidence type="ECO:0000256" key="1">
    <source>
        <dbReference type="SAM" id="MobiDB-lite"/>
    </source>
</evidence>
<keyword evidence="3" id="KW-1185">Reference proteome</keyword>
<evidence type="ECO:0000313" key="2">
    <source>
        <dbReference type="EMBL" id="KAG5630280.1"/>
    </source>
</evidence>
<proteinExistence type="predicted"/>